<dbReference type="RefSeq" id="XP_006645283.1">
    <property type="nucleotide sequence ID" value="XM_006645220.3"/>
</dbReference>
<evidence type="ECO:0000256" key="4">
    <source>
        <dbReference type="ARBA" id="ARBA00022538"/>
    </source>
</evidence>
<evidence type="ECO:0000313" key="14">
    <source>
        <dbReference type="EnsemblPlants" id="OB01G51940.1"/>
    </source>
</evidence>
<dbReference type="OrthoDB" id="504708at2759"/>
<evidence type="ECO:0000259" key="13">
    <source>
        <dbReference type="Pfam" id="PF22776"/>
    </source>
</evidence>
<dbReference type="PANTHER" id="PTHR30540:SF20">
    <property type="entry name" value="POTASSIUM TRANSPORTER 6"/>
    <property type="match status" value="1"/>
</dbReference>
<feature type="transmembrane region" description="Helical" evidence="10">
    <location>
        <begin position="490"/>
        <end position="507"/>
    </location>
</feature>
<feature type="transmembrane region" description="Helical" evidence="10">
    <location>
        <begin position="340"/>
        <end position="360"/>
    </location>
</feature>
<evidence type="ECO:0000256" key="2">
    <source>
        <dbReference type="ARBA" id="ARBA00008440"/>
    </source>
</evidence>
<dbReference type="InterPro" id="IPR003855">
    <property type="entry name" value="K+_transporter"/>
</dbReference>
<dbReference type="Pfam" id="PF02705">
    <property type="entry name" value="K_trans"/>
    <property type="match status" value="1"/>
</dbReference>
<dbReference type="InterPro" id="IPR053951">
    <property type="entry name" value="K_trans_N"/>
</dbReference>
<keyword evidence="3" id="KW-0813">Transport</keyword>
<dbReference type="Pfam" id="PF22776">
    <property type="entry name" value="K_trans_C"/>
    <property type="match status" value="1"/>
</dbReference>
<dbReference type="HOGENOM" id="CLU_008142_4_0_1"/>
<organism evidence="14">
    <name type="scientific">Oryza brachyantha</name>
    <name type="common">malo sina</name>
    <dbReference type="NCBI Taxonomy" id="4533"/>
    <lineage>
        <taxon>Eukaryota</taxon>
        <taxon>Viridiplantae</taxon>
        <taxon>Streptophyta</taxon>
        <taxon>Embryophyta</taxon>
        <taxon>Tracheophyta</taxon>
        <taxon>Spermatophyta</taxon>
        <taxon>Magnoliopsida</taxon>
        <taxon>Liliopsida</taxon>
        <taxon>Poales</taxon>
        <taxon>Poaceae</taxon>
        <taxon>BOP clade</taxon>
        <taxon>Oryzoideae</taxon>
        <taxon>Oryzeae</taxon>
        <taxon>Oryzinae</taxon>
        <taxon>Oryza</taxon>
    </lineage>
</organism>
<dbReference type="KEGG" id="obr:102717752"/>
<feature type="transmembrane region" description="Helical" evidence="10">
    <location>
        <begin position="437"/>
        <end position="455"/>
    </location>
</feature>
<dbReference type="Proteomes" id="UP000006038">
    <property type="component" value="Chromosome 1"/>
</dbReference>
<evidence type="ECO:0000259" key="12">
    <source>
        <dbReference type="Pfam" id="PF02705"/>
    </source>
</evidence>
<proteinExistence type="inferred from homology"/>
<feature type="domain" description="K+ potassium transporter integral membrane" evidence="12">
    <location>
        <begin position="73"/>
        <end position="555"/>
    </location>
</feature>
<dbReference type="eggNOG" id="ENOG502QPSA">
    <property type="taxonomic scope" value="Eukaryota"/>
</dbReference>
<reference evidence="14" key="2">
    <citation type="submission" date="2013-04" db="UniProtKB">
        <authorList>
            <consortium name="EnsemblPlants"/>
        </authorList>
    </citation>
    <scope>IDENTIFICATION</scope>
</reference>
<feature type="transmembrane region" description="Helical" evidence="10">
    <location>
        <begin position="63"/>
        <end position="81"/>
    </location>
</feature>
<feature type="transmembrane region" description="Helical" evidence="10">
    <location>
        <begin position="461"/>
        <end position="483"/>
    </location>
</feature>
<accession>J3L7I8</accession>
<evidence type="ECO:0000313" key="15">
    <source>
        <dbReference type="Proteomes" id="UP000006038"/>
    </source>
</evidence>
<keyword evidence="9 10" id="KW-0472">Membrane</keyword>
<reference evidence="14" key="1">
    <citation type="journal article" date="2013" name="Nat. Commun.">
        <title>Whole-genome sequencing of Oryza brachyantha reveals mechanisms underlying Oryza genome evolution.</title>
        <authorList>
            <person name="Chen J."/>
            <person name="Huang Q."/>
            <person name="Gao D."/>
            <person name="Wang J."/>
            <person name="Lang Y."/>
            <person name="Liu T."/>
            <person name="Li B."/>
            <person name="Bai Z."/>
            <person name="Luis Goicoechea J."/>
            <person name="Liang C."/>
            <person name="Chen C."/>
            <person name="Zhang W."/>
            <person name="Sun S."/>
            <person name="Liao Y."/>
            <person name="Zhang X."/>
            <person name="Yang L."/>
            <person name="Song C."/>
            <person name="Wang M."/>
            <person name="Shi J."/>
            <person name="Liu G."/>
            <person name="Liu J."/>
            <person name="Zhou H."/>
            <person name="Zhou W."/>
            <person name="Yu Q."/>
            <person name="An N."/>
            <person name="Chen Y."/>
            <person name="Cai Q."/>
            <person name="Wang B."/>
            <person name="Liu B."/>
            <person name="Min J."/>
            <person name="Huang Y."/>
            <person name="Wu H."/>
            <person name="Li Z."/>
            <person name="Zhang Y."/>
            <person name="Yin Y."/>
            <person name="Song W."/>
            <person name="Jiang J."/>
            <person name="Jackson S.A."/>
            <person name="Wing R.A."/>
            <person name="Wang J."/>
            <person name="Chen M."/>
        </authorList>
    </citation>
    <scope>NUCLEOTIDE SEQUENCE [LARGE SCALE GENOMIC DNA]</scope>
    <source>
        <strain evidence="14">cv. IRGC 101232</strain>
    </source>
</reference>
<comment type="similarity">
    <text evidence="2 10">Belongs to the HAK/KUP transporter (TC 2.A.72.3) family.</text>
</comment>
<keyword evidence="8 10" id="KW-0406">Ion transport</keyword>
<evidence type="ECO:0000256" key="7">
    <source>
        <dbReference type="ARBA" id="ARBA00022989"/>
    </source>
</evidence>
<evidence type="ECO:0000256" key="11">
    <source>
        <dbReference type="SAM" id="MobiDB-lite"/>
    </source>
</evidence>
<dbReference type="GeneID" id="102717752"/>
<comment type="subcellular location">
    <subcellularLocation>
        <location evidence="1 10">Membrane</location>
        <topology evidence="1 10">Multi-pass membrane protein</topology>
    </subcellularLocation>
</comment>
<sequence length="735" mass="80869">MVPPAANGAGGDVVLELSPSGDDSWKHLQQQEEGDGDGDDGSPRRTSSFGQAYKARHRQPQMFTVWQTLLLGYQSLGIVYGDLGTSPLYVFPSVVLPDADAADLVGILSLIIWTLTLMSLVKYALIVLKADDHGEGGTFALYSLLRQHVNFRGNIPVPLTRLASDVHLKFHSKRRDRPSWLHLFLENSTKAQVTLTFIVLVGTCMLIGDGALTPAISVLSAVQGIQSRSSHIKQEHVVVLSSLILVVLFLVQRFGTGRVSSSFSPIMLVWFASIAATGVYNVAVYYPPVLKAFSPHYIYLYFAKNGRAGWEQLGAVILCITGAEAMFADMGHFNKSSIQVAFSTVVYPSLILAYSGQAAYLVKHPGDMSTAFYSSVPRPLFWPMFVVATLAAIVASQSLVSASFSIIRQSIALGCFPRATVRHTSDEHEGQVYCPEINYFLMLVCLLITVGFQGGPEIGRAFGVAVIWVMLLTTMLMTVVMIVIWEVNGALAGAFFVFYLAIEGTYMSSLMTKVPQGGWVPFAITAFFLAITLSWTYGRKKKREYEARNAVGEEELAGIVSRSARVPGVCFFCTDLMDGVPPIVRHYAANTGSLRQLLLFVTFRTLPVTTVLAGERFLVAREPGRAGVYRCIVQYGYMDERDMVGDDFVRAAIAALGEVAESAEEAAAMELAPASGVSYVLGRTVLSMRRARRNWFRRFVINEVYRFLQKNFRSNVSTLRIDHAKTLQVGMIYEI</sequence>
<feature type="transmembrane region" description="Helical" evidence="10">
    <location>
        <begin position="193"/>
        <end position="216"/>
    </location>
</feature>
<dbReference type="InterPro" id="IPR053952">
    <property type="entry name" value="K_trans_C"/>
</dbReference>
<gene>
    <name evidence="14" type="primary">LOC102717752</name>
</gene>
<feature type="transmembrane region" description="Helical" evidence="10">
    <location>
        <begin position="267"/>
        <end position="288"/>
    </location>
</feature>
<dbReference type="OMA" id="DDWSHEL"/>
<dbReference type="GO" id="GO:0016020">
    <property type="term" value="C:membrane"/>
    <property type="evidence" value="ECO:0007669"/>
    <property type="project" value="UniProtKB-SubCell"/>
</dbReference>
<protein>
    <recommendedName>
        <fullName evidence="10">Potassium transporter</fullName>
    </recommendedName>
</protein>
<feature type="region of interest" description="Disordered" evidence="11">
    <location>
        <begin position="1"/>
        <end position="48"/>
    </location>
</feature>
<feature type="transmembrane region" description="Helical" evidence="10">
    <location>
        <begin position="101"/>
        <end position="121"/>
    </location>
</feature>
<feature type="transmembrane region" description="Helical" evidence="10">
    <location>
        <begin position="308"/>
        <end position="328"/>
    </location>
</feature>
<dbReference type="PANTHER" id="PTHR30540">
    <property type="entry name" value="OSMOTIC STRESS POTASSIUM TRANSPORTER"/>
    <property type="match status" value="1"/>
</dbReference>
<name>J3L7I8_ORYBR</name>
<keyword evidence="4 10" id="KW-0633">Potassium transport</keyword>
<feature type="domain" description="K+ potassium transporter C-terminal" evidence="13">
    <location>
        <begin position="567"/>
        <end position="735"/>
    </location>
</feature>
<feature type="transmembrane region" description="Helical" evidence="10">
    <location>
        <begin position="236"/>
        <end position="255"/>
    </location>
</feature>
<evidence type="ECO:0000256" key="5">
    <source>
        <dbReference type="ARBA" id="ARBA00022692"/>
    </source>
</evidence>
<keyword evidence="6 10" id="KW-0630">Potassium</keyword>
<dbReference type="NCBIfam" id="TIGR00794">
    <property type="entry name" value="kup"/>
    <property type="match status" value="1"/>
</dbReference>
<evidence type="ECO:0000256" key="6">
    <source>
        <dbReference type="ARBA" id="ARBA00022958"/>
    </source>
</evidence>
<feature type="transmembrane region" description="Helical" evidence="10">
    <location>
        <begin position="380"/>
        <end position="400"/>
    </location>
</feature>
<keyword evidence="7 10" id="KW-1133">Transmembrane helix</keyword>
<comment type="function">
    <text evidence="10">Potassium transporter.</text>
</comment>
<keyword evidence="5 10" id="KW-0812">Transmembrane</keyword>
<evidence type="ECO:0000256" key="1">
    <source>
        <dbReference type="ARBA" id="ARBA00004141"/>
    </source>
</evidence>
<evidence type="ECO:0000256" key="9">
    <source>
        <dbReference type="ARBA" id="ARBA00023136"/>
    </source>
</evidence>
<evidence type="ECO:0000256" key="3">
    <source>
        <dbReference type="ARBA" id="ARBA00022448"/>
    </source>
</evidence>
<dbReference type="Gramene" id="OB01G51940.1">
    <property type="protein sequence ID" value="OB01G51940.1"/>
    <property type="gene ID" value="OB01G51940"/>
</dbReference>
<dbReference type="EnsemblPlants" id="OB01G51940.1">
    <property type="protein sequence ID" value="OB01G51940.1"/>
    <property type="gene ID" value="OB01G51940"/>
</dbReference>
<evidence type="ECO:0000256" key="10">
    <source>
        <dbReference type="RuleBase" id="RU321113"/>
    </source>
</evidence>
<feature type="transmembrane region" description="Helical" evidence="10">
    <location>
        <begin position="519"/>
        <end position="538"/>
    </location>
</feature>
<keyword evidence="15" id="KW-1185">Reference proteome</keyword>
<dbReference type="GO" id="GO:0015079">
    <property type="term" value="F:potassium ion transmembrane transporter activity"/>
    <property type="evidence" value="ECO:0007669"/>
    <property type="project" value="UniProtKB-UniRule"/>
</dbReference>
<dbReference type="AlphaFoldDB" id="J3L7I8"/>
<evidence type="ECO:0000256" key="8">
    <source>
        <dbReference type="ARBA" id="ARBA00023065"/>
    </source>
</evidence>